<protein>
    <submittedName>
        <fullName evidence="9">Unannotated protein</fullName>
    </submittedName>
</protein>
<dbReference type="PANTHER" id="PTHR47959:SF13">
    <property type="entry name" value="ATP-DEPENDENT RNA HELICASE RHLE"/>
    <property type="match status" value="1"/>
</dbReference>
<evidence type="ECO:0000256" key="4">
    <source>
        <dbReference type="ARBA" id="ARBA00022840"/>
    </source>
</evidence>
<dbReference type="SUPFAM" id="SSF52540">
    <property type="entry name" value="P-loop containing nucleoside triphosphate hydrolases"/>
    <property type="match status" value="1"/>
</dbReference>
<evidence type="ECO:0000313" key="9">
    <source>
        <dbReference type="EMBL" id="CAB5028144.1"/>
    </source>
</evidence>
<evidence type="ECO:0000256" key="2">
    <source>
        <dbReference type="ARBA" id="ARBA00022801"/>
    </source>
</evidence>
<reference evidence="9" key="1">
    <citation type="submission" date="2020-05" db="EMBL/GenBank/DDBJ databases">
        <authorList>
            <person name="Chiriac C."/>
            <person name="Salcher M."/>
            <person name="Ghai R."/>
            <person name="Kavagutti S V."/>
        </authorList>
    </citation>
    <scope>NUCLEOTIDE SEQUENCE</scope>
</reference>
<evidence type="ECO:0000259" key="8">
    <source>
        <dbReference type="PROSITE" id="PS51195"/>
    </source>
</evidence>
<organism evidence="9">
    <name type="scientific">freshwater metagenome</name>
    <dbReference type="NCBI Taxonomy" id="449393"/>
    <lineage>
        <taxon>unclassified sequences</taxon>
        <taxon>metagenomes</taxon>
        <taxon>ecological metagenomes</taxon>
    </lineage>
</organism>
<dbReference type="AlphaFoldDB" id="A0A6J7RHC4"/>
<dbReference type="GO" id="GO:0005524">
    <property type="term" value="F:ATP binding"/>
    <property type="evidence" value="ECO:0007669"/>
    <property type="project" value="UniProtKB-KW"/>
</dbReference>
<dbReference type="PANTHER" id="PTHR47959">
    <property type="entry name" value="ATP-DEPENDENT RNA HELICASE RHLE-RELATED"/>
    <property type="match status" value="1"/>
</dbReference>
<evidence type="ECO:0000256" key="3">
    <source>
        <dbReference type="ARBA" id="ARBA00022806"/>
    </source>
</evidence>
<dbReference type="CDD" id="cd18787">
    <property type="entry name" value="SF2_C_DEAD"/>
    <property type="match status" value="1"/>
</dbReference>
<gene>
    <name evidence="9" type="ORF">UFOPK3992_02142</name>
</gene>
<dbReference type="PROSITE" id="PS51192">
    <property type="entry name" value="HELICASE_ATP_BIND_1"/>
    <property type="match status" value="1"/>
</dbReference>
<dbReference type="InterPro" id="IPR011545">
    <property type="entry name" value="DEAD/DEAH_box_helicase_dom"/>
</dbReference>
<proteinExistence type="predicted"/>
<feature type="compositionally biased region" description="Gly residues" evidence="5">
    <location>
        <begin position="424"/>
        <end position="447"/>
    </location>
</feature>
<dbReference type="Gene3D" id="3.40.50.300">
    <property type="entry name" value="P-loop containing nucleotide triphosphate hydrolases"/>
    <property type="match status" value="2"/>
</dbReference>
<evidence type="ECO:0000256" key="5">
    <source>
        <dbReference type="SAM" id="MobiDB-lite"/>
    </source>
</evidence>
<dbReference type="InterPro" id="IPR001650">
    <property type="entry name" value="Helicase_C-like"/>
</dbReference>
<dbReference type="CDD" id="cd00268">
    <property type="entry name" value="DEADc"/>
    <property type="match status" value="1"/>
</dbReference>
<dbReference type="PROSITE" id="PS51194">
    <property type="entry name" value="HELICASE_CTER"/>
    <property type="match status" value="1"/>
</dbReference>
<evidence type="ECO:0000259" key="7">
    <source>
        <dbReference type="PROSITE" id="PS51194"/>
    </source>
</evidence>
<keyword evidence="4" id="KW-0067">ATP-binding</keyword>
<dbReference type="InterPro" id="IPR027417">
    <property type="entry name" value="P-loop_NTPase"/>
</dbReference>
<sequence>MSSASTRPSDAPTPPSGFAELGVPAALVKSLSRQGITEPFAIQTATMPDALSGRDVLGRAQTGSGKTLAFGLPMIARLTDKTARRNHPLGLVLVPTRELAMQVNDTLAPLAQAVGLDVRLVAGGMPYSRQIEALRRGVEILVATPGRLVDLIQQGNCNLSDVEISVLDEADHMADLGFLPVVTELLEQVRPDGQRLLFSATLDNGIDKLVKRFLSDPVRHSTEEATASVSTMDHHLLLVHPEDKAAVTAQIAAREGRTIMFVRTKHGADRLATTLARQGVAAGSLHGGKTQAARTKALDAFRAGRVPVLVATDVAARGIHVDDVSLVVHVDPPGEHKDYLHRAGRTARAGESGTVVTLVLPHQQRDVDLMTTRAGVTPERTKVRPGATELFTVTGARTPSGIPVIEPAEPNSARRTGRPPRSGGYKGAGYQGGGYQGKAASGGGRGQGSSRAH</sequence>
<evidence type="ECO:0000256" key="1">
    <source>
        <dbReference type="ARBA" id="ARBA00022741"/>
    </source>
</evidence>
<dbReference type="SMART" id="SM00490">
    <property type="entry name" value="HELICc"/>
    <property type="match status" value="1"/>
</dbReference>
<keyword evidence="1" id="KW-0547">Nucleotide-binding</keyword>
<feature type="domain" description="DEAD-box RNA helicase Q" evidence="8">
    <location>
        <begin position="16"/>
        <end position="44"/>
    </location>
</feature>
<feature type="region of interest" description="Disordered" evidence="5">
    <location>
        <begin position="395"/>
        <end position="453"/>
    </location>
</feature>
<dbReference type="Pfam" id="PF00271">
    <property type="entry name" value="Helicase_C"/>
    <property type="match status" value="1"/>
</dbReference>
<keyword evidence="3" id="KW-0347">Helicase</keyword>
<dbReference type="Pfam" id="PF00270">
    <property type="entry name" value="DEAD"/>
    <property type="match status" value="1"/>
</dbReference>
<dbReference type="PROSITE" id="PS51195">
    <property type="entry name" value="Q_MOTIF"/>
    <property type="match status" value="1"/>
</dbReference>
<keyword evidence="2" id="KW-0378">Hydrolase</keyword>
<dbReference type="GO" id="GO:0005829">
    <property type="term" value="C:cytosol"/>
    <property type="evidence" value="ECO:0007669"/>
    <property type="project" value="TreeGrafter"/>
</dbReference>
<dbReference type="SMART" id="SM00487">
    <property type="entry name" value="DEXDc"/>
    <property type="match status" value="1"/>
</dbReference>
<dbReference type="InterPro" id="IPR014001">
    <property type="entry name" value="Helicase_ATP-bd"/>
</dbReference>
<dbReference type="InterPro" id="IPR044742">
    <property type="entry name" value="DEAD/DEAH_RhlB"/>
</dbReference>
<evidence type="ECO:0000259" key="6">
    <source>
        <dbReference type="PROSITE" id="PS51192"/>
    </source>
</evidence>
<dbReference type="EMBL" id="CAFBOZ010000413">
    <property type="protein sequence ID" value="CAB5028144.1"/>
    <property type="molecule type" value="Genomic_DNA"/>
</dbReference>
<accession>A0A6J7RHC4</accession>
<name>A0A6J7RHC4_9ZZZZ</name>
<dbReference type="InterPro" id="IPR050079">
    <property type="entry name" value="DEAD_box_RNA_helicase"/>
</dbReference>
<dbReference type="GO" id="GO:0003676">
    <property type="term" value="F:nucleic acid binding"/>
    <property type="evidence" value="ECO:0007669"/>
    <property type="project" value="InterPro"/>
</dbReference>
<feature type="domain" description="Helicase C-terminal" evidence="7">
    <location>
        <begin position="231"/>
        <end position="394"/>
    </location>
</feature>
<dbReference type="InterPro" id="IPR014014">
    <property type="entry name" value="RNA_helicase_DEAD_Q_motif"/>
</dbReference>
<dbReference type="GO" id="GO:0003724">
    <property type="term" value="F:RNA helicase activity"/>
    <property type="evidence" value="ECO:0007669"/>
    <property type="project" value="InterPro"/>
</dbReference>
<dbReference type="GO" id="GO:0016787">
    <property type="term" value="F:hydrolase activity"/>
    <property type="evidence" value="ECO:0007669"/>
    <property type="project" value="UniProtKB-KW"/>
</dbReference>
<feature type="domain" description="Helicase ATP-binding" evidence="6">
    <location>
        <begin position="47"/>
        <end position="220"/>
    </location>
</feature>